<dbReference type="CDD" id="cd13999">
    <property type="entry name" value="STKc_MAP3K-like"/>
    <property type="match status" value="1"/>
</dbReference>
<proteinExistence type="predicted"/>
<dbReference type="InterPro" id="IPR008271">
    <property type="entry name" value="Ser/Thr_kinase_AS"/>
</dbReference>
<keyword evidence="9" id="KW-0927">Auxin signaling pathway</keyword>
<dbReference type="FunFam" id="1.10.510.10:FF:000142">
    <property type="entry name" value="Octicosapeptide/phox/Bem1p domain kinase superfamily protein"/>
    <property type="match status" value="1"/>
</dbReference>
<dbReference type="Gramene" id="OIV99875">
    <property type="protein sequence ID" value="OIV99875"/>
    <property type="gene ID" value="TanjilG_26213"/>
</dbReference>
<dbReference type="Gene3D" id="1.10.510.10">
    <property type="entry name" value="Transferase(Phosphotransferase) domain 1"/>
    <property type="match status" value="1"/>
</dbReference>
<evidence type="ECO:0000256" key="4">
    <source>
        <dbReference type="ARBA" id="ARBA00022553"/>
    </source>
</evidence>
<dbReference type="GO" id="GO:0009734">
    <property type="term" value="P:auxin-activated signaling pathway"/>
    <property type="evidence" value="ECO:0007669"/>
    <property type="project" value="UniProtKB-KW"/>
</dbReference>
<organism evidence="13 14">
    <name type="scientific">Lupinus angustifolius</name>
    <name type="common">Narrow-leaved blue lupine</name>
    <dbReference type="NCBI Taxonomy" id="3871"/>
    <lineage>
        <taxon>Eukaryota</taxon>
        <taxon>Viridiplantae</taxon>
        <taxon>Streptophyta</taxon>
        <taxon>Embryophyta</taxon>
        <taxon>Tracheophyta</taxon>
        <taxon>Spermatophyta</taxon>
        <taxon>Magnoliopsida</taxon>
        <taxon>eudicotyledons</taxon>
        <taxon>Gunneridae</taxon>
        <taxon>Pentapetalae</taxon>
        <taxon>rosids</taxon>
        <taxon>fabids</taxon>
        <taxon>Fabales</taxon>
        <taxon>Fabaceae</taxon>
        <taxon>Papilionoideae</taxon>
        <taxon>50 kb inversion clade</taxon>
        <taxon>genistoids sensu lato</taxon>
        <taxon>core genistoids</taxon>
        <taxon>Genisteae</taxon>
        <taxon>Lupinus</taxon>
    </lineage>
</organism>
<dbReference type="Gene3D" id="3.10.20.90">
    <property type="entry name" value="Phosphatidylinositol 3-kinase Catalytic Subunit, Chain A, domain 1"/>
    <property type="match status" value="1"/>
</dbReference>
<dbReference type="InterPro" id="IPR017441">
    <property type="entry name" value="Protein_kinase_ATP_BS"/>
</dbReference>
<dbReference type="PRINTS" id="PR00109">
    <property type="entry name" value="TYRKINASE"/>
</dbReference>
<evidence type="ECO:0000256" key="10">
    <source>
        <dbReference type="PROSITE-ProRule" id="PRU10141"/>
    </source>
</evidence>
<evidence type="ECO:0000256" key="3">
    <source>
        <dbReference type="ARBA" id="ARBA00022527"/>
    </source>
</evidence>
<sequence>MAFDQNYVPKEMRPLNVAAPTMAEEPLFSSPISNGRSPTLFVSDPVFVGYDYRNMTSAASPTWCVRPIADPNFSPATNGFNYAPSFGNLVVNGNALNFGNCVGANSALDKACYDAVNGFAYGVRANRVVLNASDLASYGVSPDGRQQQAAQSCNEGADDSVSGKKVKFLCSYGGRNLPRPSDGALRYVGGQTRIISVRRDVSINNLLQKMVDTCGQPVVIKYQLPEEDLDALVSVSCADDVENMMDEYDKLVERSPDGSAKLRVFLFPASEHELSGGVQFGDLQDSGQIYFDAVNGVADGISSGINWKESIISAVSIQNSDLGGPENPHSTLEGQGDFNGAPKGHLSASSETAVKLVASDPSAAVHSGAYTVSSGTPLAMASSTYTPYSQDEVRLEKSVPVILSQQPYGLQQAGMEIHPPSPYLQPFIDMWPETMDHADCVQQYPQTRFSNPQLLGKMGPVFNQQQFCDNTPGLESHRVISRVKMTMAPPSSHVDVTPNVIPPQPLVQPQQNHFDQYNDQNTPGLKIIQHPAECGYNACQVPVNQVPPVTVGEGIHHWVQVPSQEQVVFSNWLLPQQVMIPEKIQRVEDCSMCQAKLPHAHSDTAVQDQFNSGAGPIPDSFPSYRSLPVEDNLKAQAINTVMVNAPLKEGIVEQGAGPRVISKLKPPDRIPCSGTTGLTHNLEQKPDGDKTFMQIPDGCGHPRNSFIQDTVRRTNMKQYPPSDGVMAASYLDVVQQHTMPVENQVKQVTLVNKPLNNDMPRLDGTAIQTSECMVQGSPKEFTNELTGVVSKPDVVDNRYTKDHLKPIDVRMHTLKIDNPEIHVSNGDCLLPVDKLSGNDKLEYHTQHAVDKEVILDNNFGRSKLIVDANQIKMSATPPSSAEISCGHNSKPGEYYEVAPPAVWGIPSSNPLSASGNHHRDAVTSSSISPPVSFGDLQDSPNSLFSNQHLWNVQHGTFFQPVSPSNVAAKKEAYSYKDYFVENPGNHREQNLEAQLDDGFYQSLEQNLTLEHDRSDKAEDQQLQAIAEGVAASVLHTSTPSNSDSHTRDVSYLENIGDNDVENNLIDVQCKSEIQDIKSKPPEKTNFCFPAADVGRLQVIKNCDLEELTKLGSGTFGTVYHGKWRGTDVAIKRITDRCFAGKPSEQECVRDDFWNEAIKLADLHHPNVVAFYGVVLDGPGGSVATVTEYMVNGSLRNALHKSQRNLDKRKRLMIAMDVAFGMEYLHGKNIVHFDLKSDNLLVNLRDPHRQICKVGDLGLSKVKRQTLISGGVRGTLPWMAPELLNGSSSLVSEKVDVFSFGIVMWELLTGQEPYTDLHYGAIIGGIVSNTLRPPVPESCDPGWRLLMERCWSAEPSERPSFTEIANELRSMATQISPKGQNQQQQPTQIQQ</sequence>
<evidence type="ECO:0000259" key="12">
    <source>
        <dbReference type="PROSITE" id="PS50011"/>
    </source>
</evidence>
<dbReference type="Gene3D" id="3.30.200.20">
    <property type="entry name" value="Phosphorylase Kinase, domain 1"/>
    <property type="match status" value="1"/>
</dbReference>
<dbReference type="SUPFAM" id="SSF54277">
    <property type="entry name" value="CAD &amp; PB1 domains"/>
    <property type="match status" value="1"/>
</dbReference>
<keyword evidence="7" id="KW-0418">Kinase</keyword>
<dbReference type="SUPFAM" id="SSF56112">
    <property type="entry name" value="Protein kinase-like (PK-like)"/>
    <property type="match status" value="1"/>
</dbReference>
<feature type="region of interest" description="Disordered" evidence="11">
    <location>
        <begin position="322"/>
        <end position="346"/>
    </location>
</feature>
<dbReference type="GO" id="GO:0004674">
    <property type="term" value="F:protein serine/threonine kinase activity"/>
    <property type="evidence" value="ECO:0007669"/>
    <property type="project" value="UniProtKB-KW"/>
</dbReference>
<dbReference type="PROSITE" id="PS00108">
    <property type="entry name" value="PROTEIN_KINASE_ST"/>
    <property type="match status" value="1"/>
</dbReference>
<evidence type="ECO:0000313" key="13">
    <source>
        <dbReference type="EMBL" id="OIV99875.1"/>
    </source>
</evidence>
<dbReference type="FunFam" id="3.10.20.90:FF:000058">
    <property type="entry name" value="Octicosapeptide/phox/Bem1p domain kinase superfamily protein"/>
    <property type="match status" value="1"/>
</dbReference>
<keyword evidence="8 10" id="KW-0067">ATP-binding</keyword>
<keyword evidence="2" id="KW-0963">Cytoplasm</keyword>
<evidence type="ECO:0000256" key="11">
    <source>
        <dbReference type="SAM" id="MobiDB-lite"/>
    </source>
</evidence>
<evidence type="ECO:0000256" key="7">
    <source>
        <dbReference type="ARBA" id="ARBA00022777"/>
    </source>
</evidence>
<evidence type="ECO:0000256" key="6">
    <source>
        <dbReference type="ARBA" id="ARBA00022741"/>
    </source>
</evidence>
<protein>
    <recommendedName>
        <fullName evidence="12">Protein kinase domain-containing protein</fullName>
    </recommendedName>
</protein>
<dbReference type="InterPro" id="IPR011009">
    <property type="entry name" value="Kinase-like_dom_sf"/>
</dbReference>
<dbReference type="EMBL" id="CM007372">
    <property type="protein sequence ID" value="OIV99875.1"/>
    <property type="molecule type" value="Genomic_DNA"/>
</dbReference>
<keyword evidence="3" id="KW-0723">Serine/threonine-protein kinase</keyword>
<evidence type="ECO:0000256" key="8">
    <source>
        <dbReference type="ARBA" id="ARBA00022840"/>
    </source>
</evidence>
<feature type="compositionally biased region" description="Low complexity" evidence="11">
    <location>
        <begin position="1379"/>
        <end position="1390"/>
    </location>
</feature>
<dbReference type="PROSITE" id="PS50011">
    <property type="entry name" value="PROTEIN_KINASE_DOM"/>
    <property type="match status" value="1"/>
</dbReference>
<keyword evidence="14" id="KW-1185">Reference proteome</keyword>
<feature type="domain" description="Protein kinase" evidence="12">
    <location>
        <begin position="1104"/>
        <end position="1371"/>
    </location>
</feature>
<keyword evidence="4" id="KW-0597">Phosphoprotein</keyword>
<feature type="binding site" evidence="10">
    <location>
        <position position="1141"/>
    </location>
    <ligand>
        <name>ATP</name>
        <dbReference type="ChEBI" id="CHEBI:30616"/>
    </ligand>
</feature>
<dbReference type="Proteomes" id="UP000188354">
    <property type="component" value="Chromosome LG12"/>
</dbReference>
<evidence type="ECO:0000256" key="9">
    <source>
        <dbReference type="ARBA" id="ARBA00023294"/>
    </source>
</evidence>
<dbReference type="OrthoDB" id="4062651at2759"/>
<dbReference type="Pfam" id="PF07714">
    <property type="entry name" value="PK_Tyr_Ser-Thr"/>
    <property type="match status" value="1"/>
</dbReference>
<dbReference type="GO" id="GO:0005524">
    <property type="term" value="F:ATP binding"/>
    <property type="evidence" value="ECO:0007669"/>
    <property type="project" value="UniProtKB-UniRule"/>
</dbReference>
<dbReference type="InterPro" id="IPR050167">
    <property type="entry name" value="Ser_Thr_protein_kinase"/>
</dbReference>
<dbReference type="GO" id="GO:0005737">
    <property type="term" value="C:cytoplasm"/>
    <property type="evidence" value="ECO:0007669"/>
    <property type="project" value="UniProtKB-SubCell"/>
</dbReference>
<dbReference type="InterPro" id="IPR001245">
    <property type="entry name" value="Ser-Thr/Tyr_kinase_cat_dom"/>
</dbReference>
<name>A0A4P1R264_LUPAN</name>
<dbReference type="PANTHER" id="PTHR23257">
    <property type="entry name" value="SERINE-THREONINE PROTEIN KINASE"/>
    <property type="match status" value="1"/>
</dbReference>
<dbReference type="CDD" id="cd06410">
    <property type="entry name" value="PB1_UP2"/>
    <property type="match status" value="1"/>
</dbReference>
<keyword evidence="6 10" id="KW-0547">Nucleotide-binding</keyword>
<keyword evidence="5" id="KW-0808">Transferase</keyword>
<dbReference type="Pfam" id="PF00564">
    <property type="entry name" value="PB1"/>
    <property type="match status" value="1"/>
</dbReference>
<accession>A0A4P1R264</accession>
<dbReference type="SMART" id="SM00220">
    <property type="entry name" value="S_TKc"/>
    <property type="match status" value="1"/>
</dbReference>
<dbReference type="PROSITE" id="PS00107">
    <property type="entry name" value="PROTEIN_KINASE_ATP"/>
    <property type="match status" value="1"/>
</dbReference>
<comment type="subcellular location">
    <subcellularLocation>
        <location evidence="1">Cytoplasm</location>
    </subcellularLocation>
</comment>
<reference evidence="13 14" key="1">
    <citation type="journal article" date="2017" name="Plant Biotechnol. J.">
        <title>A comprehensive draft genome sequence for lupin (Lupinus angustifolius), an emerging health food: insights into plant-microbe interactions and legume evolution.</title>
        <authorList>
            <person name="Hane J.K."/>
            <person name="Ming Y."/>
            <person name="Kamphuis L.G."/>
            <person name="Nelson M.N."/>
            <person name="Garg G."/>
            <person name="Atkins C.A."/>
            <person name="Bayer P.E."/>
            <person name="Bravo A."/>
            <person name="Bringans S."/>
            <person name="Cannon S."/>
            <person name="Edwards D."/>
            <person name="Foley R."/>
            <person name="Gao L.L."/>
            <person name="Harrison M.J."/>
            <person name="Huang W."/>
            <person name="Hurgobin B."/>
            <person name="Li S."/>
            <person name="Liu C.W."/>
            <person name="McGrath A."/>
            <person name="Morahan G."/>
            <person name="Murray J."/>
            <person name="Weller J."/>
            <person name="Jian J."/>
            <person name="Singh K.B."/>
        </authorList>
    </citation>
    <scope>NUCLEOTIDE SEQUENCE [LARGE SCALE GENOMIC DNA]</scope>
    <source>
        <strain evidence="14">cv. Tanjil</strain>
        <tissue evidence="13">Whole plant</tissue>
    </source>
</reference>
<dbReference type="GO" id="GO:0010928">
    <property type="term" value="P:regulation of auxin mediated signaling pathway"/>
    <property type="evidence" value="ECO:0007669"/>
    <property type="project" value="UniProtKB-ARBA"/>
</dbReference>
<dbReference type="SMART" id="SM00666">
    <property type="entry name" value="PB1"/>
    <property type="match status" value="1"/>
</dbReference>
<evidence type="ECO:0000256" key="5">
    <source>
        <dbReference type="ARBA" id="ARBA00022679"/>
    </source>
</evidence>
<dbReference type="STRING" id="3871.A0A4P1R264"/>
<feature type="region of interest" description="Disordered" evidence="11">
    <location>
        <begin position="1370"/>
        <end position="1390"/>
    </location>
</feature>
<evidence type="ECO:0000256" key="2">
    <source>
        <dbReference type="ARBA" id="ARBA00022490"/>
    </source>
</evidence>
<evidence type="ECO:0000313" key="14">
    <source>
        <dbReference type="Proteomes" id="UP000188354"/>
    </source>
</evidence>
<dbReference type="InterPro" id="IPR000270">
    <property type="entry name" value="PB1_dom"/>
</dbReference>
<dbReference type="FunFam" id="3.30.200.20:FF:000081">
    <property type="entry name" value="Octicosapeptide/phox/Bem1p domain kinase superfamily protein"/>
    <property type="match status" value="1"/>
</dbReference>
<dbReference type="PANTHER" id="PTHR23257:SF797">
    <property type="entry name" value="KINASE SUPERFAMILY WITH OCTICOSAPEPTIDE_PHOX_BEM1P DOMAIN-CONTAINING PROTEIN"/>
    <property type="match status" value="1"/>
</dbReference>
<dbReference type="InterPro" id="IPR000719">
    <property type="entry name" value="Prot_kinase_dom"/>
</dbReference>
<gene>
    <name evidence="13" type="ORF">TanjilG_26213</name>
</gene>
<evidence type="ECO:0000256" key="1">
    <source>
        <dbReference type="ARBA" id="ARBA00004496"/>
    </source>
</evidence>